<dbReference type="InterPro" id="IPR003690">
    <property type="entry name" value="MTERF"/>
</dbReference>
<keyword evidence="5" id="KW-1185">Reference proteome</keyword>
<name>A0AAE1MAZ7_9FABA</name>
<comment type="similarity">
    <text evidence="1">Belongs to the mTERF family.</text>
</comment>
<reference evidence="4" key="1">
    <citation type="submission" date="2023-10" db="EMBL/GenBank/DDBJ databases">
        <title>Chromosome-level genome of the transformable northern wattle, Acacia crassicarpa.</title>
        <authorList>
            <person name="Massaro I."/>
            <person name="Sinha N.R."/>
            <person name="Poethig S."/>
            <person name="Leichty A.R."/>
        </authorList>
    </citation>
    <scope>NUCLEOTIDE SEQUENCE</scope>
    <source>
        <strain evidence="4">Acra3RX</strain>
        <tissue evidence="4">Leaf</tissue>
    </source>
</reference>
<evidence type="ECO:0000256" key="3">
    <source>
        <dbReference type="ARBA" id="ARBA00022946"/>
    </source>
</evidence>
<dbReference type="AlphaFoldDB" id="A0AAE1MAZ7"/>
<protein>
    <submittedName>
        <fullName evidence="4">Uncharacterized protein</fullName>
    </submittedName>
</protein>
<gene>
    <name evidence="4" type="ORF">QN277_008891</name>
</gene>
<dbReference type="PANTHER" id="PTHR13068:SF166">
    <property type="entry name" value="TRANSCRIPTION TERMINATION FACTOR MTERF15, MITOCHONDRIAL-LIKE"/>
    <property type="match status" value="1"/>
</dbReference>
<evidence type="ECO:0000313" key="4">
    <source>
        <dbReference type="EMBL" id="KAK4255968.1"/>
    </source>
</evidence>
<comment type="caution">
    <text evidence="4">The sequence shown here is derived from an EMBL/GenBank/DDBJ whole genome shotgun (WGS) entry which is preliminary data.</text>
</comment>
<dbReference type="Gene3D" id="1.25.70.10">
    <property type="entry name" value="Transcription termination factor 3, mitochondrial"/>
    <property type="match status" value="1"/>
</dbReference>
<dbReference type="EMBL" id="JAWXYG010000013">
    <property type="protein sequence ID" value="KAK4255968.1"/>
    <property type="molecule type" value="Genomic_DNA"/>
</dbReference>
<dbReference type="GO" id="GO:0006353">
    <property type="term" value="P:DNA-templated transcription termination"/>
    <property type="evidence" value="ECO:0007669"/>
    <property type="project" value="UniProtKB-KW"/>
</dbReference>
<proteinExistence type="inferred from homology"/>
<accession>A0AAE1MAZ7</accession>
<dbReference type="PANTHER" id="PTHR13068">
    <property type="entry name" value="CGI-12 PROTEIN-RELATED"/>
    <property type="match status" value="1"/>
</dbReference>
<dbReference type="GO" id="GO:0003676">
    <property type="term" value="F:nucleic acid binding"/>
    <property type="evidence" value="ECO:0007669"/>
    <property type="project" value="InterPro"/>
</dbReference>
<evidence type="ECO:0000256" key="1">
    <source>
        <dbReference type="ARBA" id="ARBA00007692"/>
    </source>
</evidence>
<dbReference type="Proteomes" id="UP001293593">
    <property type="component" value="Unassembled WGS sequence"/>
</dbReference>
<dbReference type="SMART" id="SM00733">
    <property type="entry name" value="Mterf"/>
    <property type="match status" value="6"/>
</dbReference>
<evidence type="ECO:0000256" key="2">
    <source>
        <dbReference type="ARBA" id="ARBA00022472"/>
    </source>
</evidence>
<dbReference type="Pfam" id="PF02536">
    <property type="entry name" value="mTERF"/>
    <property type="match status" value="2"/>
</dbReference>
<keyword evidence="2" id="KW-0806">Transcription termination</keyword>
<organism evidence="4 5">
    <name type="scientific">Acacia crassicarpa</name>
    <name type="common">northern wattle</name>
    <dbReference type="NCBI Taxonomy" id="499986"/>
    <lineage>
        <taxon>Eukaryota</taxon>
        <taxon>Viridiplantae</taxon>
        <taxon>Streptophyta</taxon>
        <taxon>Embryophyta</taxon>
        <taxon>Tracheophyta</taxon>
        <taxon>Spermatophyta</taxon>
        <taxon>Magnoliopsida</taxon>
        <taxon>eudicotyledons</taxon>
        <taxon>Gunneridae</taxon>
        <taxon>Pentapetalae</taxon>
        <taxon>rosids</taxon>
        <taxon>fabids</taxon>
        <taxon>Fabales</taxon>
        <taxon>Fabaceae</taxon>
        <taxon>Caesalpinioideae</taxon>
        <taxon>mimosoid clade</taxon>
        <taxon>Acacieae</taxon>
        <taxon>Acacia</taxon>
    </lineage>
</organism>
<evidence type="ECO:0000313" key="5">
    <source>
        <dbReference type="Proteomes" id="UP001293593"/>
    </source>
</evidence>
<sequence>MSRFLSRAIACRRHIVNANSPSTTFQNLLSAQIQWLSVRYATSTASNNAHSFTVSYLIDTCGFPPQDAEAVSKRVSLETRDKPDVVINFLKTQGFSQSQILRFIRHDPEFLRYDPDKTFLPKIEFLQSQGVSSSLIPRLVCSCPNIMGRSLSNQLIPSFHFFRELFQSDERLIKALTYCSSILLCINTHVLPNMKLLREEGVPESNIMKLLQFFPRTLTRKPVQFMGVVEEVKEIGLDPLKFHFLMAVRVCVSISKSTRAKKAYVYKKWGWSDNDIVAAFRKYPFCMTVSEDKIDAIMEFLVHKLGYESSIINRCPSVFALSLQRRILPRGAVIRVLLSKGLMKGKTSLSIFKYSEVYFLRKFLVYHGQKVSGLLDLYQSKLDLAR</sequence>
<keyword evidence="2" id="KW-0805">Transcription regulation</keyword>
<keyword evidence="3" id="KW-0809">Transit peptide</keyword>
<dbReference type="InterPro" id="IPR038538">
    <property type="entry name" value="MTERF_sf"/>
</dbReference>
<keyword evidence="2" id="KW-0804">Transcription</keyword>
<dbReference type="FunFam" id="1.25.70.10:FF:000001">
    <property type="entry name" value="Mitochondrial transcription termination factor-like"/>
    <property type="match status" value="1"/>
</dbReference>